<evidence type="ECO:0000313" key="3">
    <source>
        <dbReference type="Proteomes" id="UP000623440"/>
    </source>
</evidence>
<dbReference type="EMBL" id="JACJSI010000220">
    <property type="protein sequence ID" value="MBD2534988.1"/>
    <property type="molecule type" value="Genomic_DNA"/>
</dbReference>
<keyword evidence="1" id="KW-1133">Transmembrane helix</keyword>
<comment type="caution">
    <text evidence="2">The sequence shown here is derived from an EMBL/GenBank/DDBJ whole genome shotgun (WGS) entry which is preliminary data.</text>
</comment>
<keyword evidence="1" id="KW-0472">Membrane</keyword>
<feature type="transmembrane region" description="Helical" evidence="1">
    <location>
        <begin position="28"/>
        <end position="51"/>
    </location>
</feature>
<keyword evidence="1" id="KW-0812">Transmembrane</keyword>
<gene>
    <name evidence="2" type="ORF">H6G97_38405</name>
</gene>
<name>A0ABR8E300_9NOSO</name>
<evidence type="ECO:0000256" key="1">
    <source>
        <dbReference type="SAM" id="Phobius"/>
    </source>
</evidence>
<dbReference type="Proteomes" id="UP000623440">
    <property type="component" value="Unassembled WGS sequence"/>
</dbReference>
<organism evidence="2 3">
    <name type="scientific">Nostoc flagelliforme FACHB-838</name>
    <dbReference type="NCBI Taxonomy" id="2692904"/>
    <lineage>
        <taxon>Bacteria</taxon>
        <taxon>Bacillati</taxon>
        <taxon>Cyanobacteriota</taxon>
        <taxon>Cyanophyceae</taxon>
        <taxon>Nostocales</taxon>
        <taxon>Nostocaceae</taxon>
        <taxon>Nostoc</taxon>
    </lineage>
</organism>
<keyword evidence="3" id="KW-1185">Reference proteome</keyword>
<protein>
    <submittedName>
        <fullName evidence="2">Uncharacterized protein</fullName>
    </submittedName>
</protein>
<proteinExistence type="predicted"/>
<accession>A0ABR8E300</accession>
<sequence>MYIYLLNTKPPPLTLDISRSSRVTIGSFVKGSVLASFLSYFLFSMINFSVFEWI</sequence>
<evidence type="ECO:0000313" key="2">
    <source>
        <dbReference type="EMBL" id="MBD2534988.1"/>
    </source>
</evidence>
<reference evidence="2 3" key="1">
    <citation type="journal article" date="2020" name="ISME J.">
        <title>Comparative genomics reveals insights into cyanobacterial evolution and habitat adaptation.</title>
        <authorList>
            <person name="Chen M.Y."/>
            <person name="Teng W.K."/>
            <person name="Zhao L."/>
            <person name="Hu C.X."/>
            <person name="Zhou Y.K."/>
            <person name="Han B.P."/>
            <person name="Song L.R."/>
            <person name="Shu W.S."/>
        </authorList>
    </citation>
    <scope>NUCLEOTIDE SEQUENCE [LARGE SCALE GENOMIC DNA]</scope>
    <source>
        <strain evidence="2 3">FACHB-838</strain>
    </source>
</reference>